<accession>A0A7H8UB46</accession>
<dbReference type="Pfam" id="PF15941">
    <property type="entry name" value="FidL_like"/>
    <property type="match status" value="1"/>
</dbReference>
<dbReference type="AlphaFoldDB" id="A0A7H8UB46"/>
<organism evidence="1 2">
    <name type="scientific">Enterobacter cloacae</name>
    <dbReference type="NCBI Taxonomy" id="550"/>
    <lineage>
        <taxon>Bacteria</taxon>
        <taxon>Pseudomonadati</taxon>
        <taxon>Pseudomonadota</taxon>
        <taxon>Gammaproteobacteria</taxon>
        <taxon>Enterobacterales</taxon>
        <taxon>Enterobacteriaceae</taxon>
        <taxon>Enterobacter</taxon>
        <taxon>Enterobacter cloacae complex</taxon>
    </lineage>
</organism>
<proteinExistence type="predicted"/>
<name>A0A7H8UB46_ENTCL</name>
<reference evidence="1 2" key="1">
    <citation type="submission" date="2020-06" db="EMBL/GenBank/DDBJ databases">
        <title>Long-read sequencing of DSM26481-BlokeschLab.</title>
        <authorList>
            <person name="Blokesch M."/>
        </authorList>
    </citation>
    <scope>NUCLEOTIDE SEQUENCE [LARGE SCALE GENOMIC DNA]</scope>
    <source>
        <strain evidence="1 2">DSM 26481</strain>
    </source>
</reference>
<dbReference type="Proteomes" id="UP000509421">
    <property type="component" value="Chromosome"/>
</dbReference>
<sequence>MSKRLLFLIVIVGLALIGMVYALTRPTAFSCESQFSVLQSINGDNIRAEGLIFFNMTDDVILINIDGLLSHNNKKYLISRTLKISYKAYNTKAHLYKITHINIQRDNTDNVDDKIAINLLFGKGPDGKLIYLNKLNNNTILFGNHTFPQYGCKRK</sequence>
<protein>
    <submittedName>
        <fullName evidence="1">Uncharacterized protein</fullName>
    </submittedName>
</protein>
<evidence type="ECO:0000313" key="2">
    <source>
        <dbReference type="Proteomes" id="UP000509421"/>
    </source>
</evidence>
<evidence type="ECO:0000313" key="1">
    <source>
        <dbReference type="EMBL" id="QKZ96714.1"/>
    </source>
</evidence>
<dbReference type="EMBL" id="CP056117">
    <property type="protein sequence ID" value="QKZ96714.1"/>
    <property type="molecule type" value="Genomic_DNA"/>
</dbReference>
<dbReference type="RefSeq" id="WP_176608917.1">
    <property type="nucleotide sequence ID" value="NZ_CP056117.1"/>
</dbReference>
<gene>
    <name evidence="1" type="ORF">HWQ14_02885</name>
</gene>
<dbReference type="InterPro" id="IPR031854">
    <property type="entry name" value="FidL-like"/>
</dbReference>